<name>A0A3B0XWS9_9ZZZZ</name>
<feature type="region of interest" description="Disordered" evidence="1">
    <location>
        <begin position="45"/>
        <end position="97"/>
    </location>
</feature>
<dbReference type="EMBL" id="UOFG01000273">
    <property type="protein sequence ID" value="VAW66409.1"/>
    <property type="molecule type" value="Genomic_DNA"/>
</dbReference>
<proteinExistence type="predicted"/>
<protein>
    <submittedName>
        <fullName evidence="2">Uncharacterized protein</fullName>
    </submittedName>
</protein>
<accession>A0A3B0XWS9</accession>
<sequence>MKWHSAMIKLTLKITGLLLIAAAPGTPTLAQSPWAVQKTVVDEAPADTATSNTDSTAESNIETLDSQDQPGGSPAAMEADNSFSTTEEIEQPEEIQTEVTEQRGDVLNTNLAPQDYTQQSDDQDLSSAVRLLGFPQRGMSTEKVKNELGSPSEVLPAVGQPPITRWIYNDRTIYFEYSAVIHVVAN</sequence>
<dbReference type="AlphaFoldDB" id="A0A3B0XWS9"/>
<feature type="compositionally biased region" description="Polar residues" evidence="1">
    <location>
        <begin position="58"/>
        <end position="70"/>
    </location>
</feature>
<organism evidence="2">
    <name type="scientific">hydrothermal vent metagenome</name>
    <dbReference type="NCBI Taxonomy" id="652676"/>
    <lineage>
        <taxon>unclassified sequences</taxon>
        <taxon>metagenomes</taxon>
        <taxon>ecological metagenomes</taxon>
    </lineage>
</organism>
<gene>
    <name evidence="2" type="ORF">MNBD_GAMMA11-3337</name>
</gene>
<evidence type="ECO:0000313" key="2">
    <source>
        <dbReference type="EMBL" id="VAW66409.1"/>
    </source>
</evidence>
<feature type="compositionally biased region" description="Low complexity" evidence="1">
    <location>
        <begin position="46"/>
        <end position="57"/>
    </location>
</feature>
<evidence type="ECO:0000256" key="1">
    <source>
        <dbReference type="SAM" id="MobiDB-lite"/>
    </source>
</evidence>
<feature type="compositionally biased region" description="Acidic residues" evidence="1">
    <location>
        <begin position="87"/>
        <end position="96"/>
    </location>
</feature>
<reference evidence="2" key="1">
    <citation type="submission" date="2018-06" db="EMBL/GenBank/DDBJ databases">
        <authorList>
            <person name="Zhirakovskaya E."/>
        </authorList>
    </citation>
    <scope>NUCLEOTIDE SEQUENCE</scope>
</reference>